<name>A0A7S9Q072_9SPHI</name>
<dbReference type="KEGG" id="pex:IZT61_07480"/>
<dbReference type="Proteomes" id="UP000594759">
    <property type="component" value="Chromosome"/>
</dbReference>
<dbReference type="EMBL" id="CP064939">
    <property type="protein sequence ID" value="QPH41093.1"/>
    <property type="molecule type" value="Genomic_DNA"/>
</dbReference>
<protein>
    <recommendedName>
        <fullName evidence="1">RNA polymerase sigma-70 region 2 domain-containing protein</fullName>
    </recommendedName>
</protein>
<dbReference type="Pfam" id="PF04542">
    <property type="entry name" value="Sigma70_r2"/>
    <property type="match status" value="1"/>
</dbReference>
<dbReference type="GO" id="GO:0003700">
    <property type="term" value="F:DNA-binding transcription factor activity"/>
    <property type="evidence" value="ECO:0007669"/>
    <property type="project" value="InterPro"/>
</dbReference>
<evidence type="ECO:0000313" key="3">
    <source>
        <dbReference type="Proteomes" id="UP000594759"/>
    </source>
</evidence>
<sequence>MQSLLKFTTHHVSNVSLPTWPFDQQVFVGLLRSQDKKAFALLYKHYAAAIYGMLLNKLNDPVKANKALEDTFLTVWGNLPDYDDKKMRLFTWINQISLGIIKERR</sequence>
<proteinExistence type="predicted"/>
<dbReference type="RefSeq" id="WP_196100544.1">
    <property type="nucleotide sequence ID" value="NZ_CP064939.1"/>
</dbReference>
<gene>
    <name evidence="2" type="ORF">IZT61_07480</name>
</gene>
<dbReference type="InterPro" id="IPR007627">
    <property type="entry name" value="RNA_pol_sigma70_r2"/>
</dbReference>
<dbReference type="GO" id="GO:0006352">
    <property type="term" value="P:DNA-templated transcription initiation"/>
    <property type="evidence" value="ECO:0007669"/>
    <property type="project" value="InterPro"/>
</dbReference>
<dbReference type="SUPFAM" id="SSF88946">
    <property type="entry name" value="Sigma2 domain of RNA polymerase sigma factors"/>
    <property type="match status" value="1"/>
</dbReference>
<feature type="domain" description="RNA polymerase sigma-70 region 2" evidence="1">
    <location>
        <begin position="42"/>
        <end position="98"/>
    </location>
</feature>
<dbReference type="InterPro" id="IPR013325">
    <property type="entry name" value="RNA_pol_sigma_r2"/>
</dbReference>
<keyword evidence="3" id="KW-1185">Reference proteome</keyword>
<accession>A0A7S9Q072</accession>
<reference evidence="2 3" key="1">
    <citation type="submission" date="2020-11" db="EMBL/GenBank/DDBJ databases">
        <title>Pedobacter endophytica, an endophytic bacteria isolated form Carex pumila.</title>
        <authorList>
            <person name="Peng Y."/>
            <person name="Jiang L."/>
            <person name="Lee J."/>
        </authorList>
    </citation>
    <scope>NUCLEOTIDE SEQUENCE [LARGE SCALE GENOMIC DNA]</scope>
    <source>
        <strain evidence="2 3">JBR3-12</strain>
    </source>
</reference>
<dbReference type="AlphaFoldDB" id="A0A7S9Q072"/>
<dbReference type="Gene3D" id="1.10.1740.10">
    <property type="match status" value="1"/>
</dbReference>
<organism evidence="2 3">
    <name type="scientific">Pedobacter endophyticus</name>
    <dbReference type="NCBI Taxonomy" id="2789740"/>
    <lineage>
        <taxon>Bacteria</taxon>
        <taxon>Pseudomonadati</taxon>
        <taxon>Bacteroidota</taxon>
        <taxon>Sphingobacteriia</taxon>
        <taxon>Sphingobacteriales</taxon>
        <taxon>Sphingobacteriaceae</taxon>
        <taxon>Pedobacter</taxon>
    </lineage>
</organism>
<evidence type="ECO:0000259" key="1">
    <source>
        <dbReference type="Pfam" id="PF04542"/>
    </source>
</evidence>
<evidence type="ECO:0000313" key="2">
    <source>
        <dbReference type="EMBL" id="QPH41093.1"/>
    </source>
</evidence>